<feature type="region of interest" description="Disordered" evidence="1">
    <location>
        <begin position="258"/>
        <end position="309"/>
    </location>
</feature>
<dbReference type="RefSeq" id="XP_009842384.1">
    <property type="nucleotide sequence ID" value="XM_009844082.1"/>
</dbReference>
<organism evidence="2">
    <name type="scientific">Aphanomyces astaci</name>
    <name type="common">Crayfish plague agent</name>
    <dbReference type="NCBI Taxonomy" id="112090"/>
    <lineage>
        <taxon>Eukaryota</taxon>
        <taxon>Sar</taxon>
        <taxon>Stramenopiles</taxon>
        <taxon>Oomycota</taxon>
        <taxon>Saprolegniomycetes</taxon>
        <taxon>Saprolegniales</taxon>
        <taxon>Verrucalvaceae</taxon>
        <taxon>Aphanomyces</taxon>
    </lineage>
</organism>
<evidence type="ECO:0000313" key="2">
    <source>
        <dbReference type="EMBL" id="ETV68082.1"/>
    </source>
</evidence>
<dbReference type="VEuPathDB" id="FungiDB:H257_15841"/>
<accession>W4FKR8</accession>
<evidence type="ECO:0000256" key="1">
    <source>
        <dbReference type="SAM" id="MobiDB-lite"/>
    </source>
</evidence>
<dbReference type="Pfam" id="PF08578">
    <property type="entry name" value="DUF1765"/>
    <property type="match status" value="1"/>
</dbReference>
<dbReference type="OrthoDB" id="70340at2759"/>
<dbReference type="GeneID" id="20817837"/>
<dbReference type="PANTHER" id="PTHR35397">
    <property type="entry name" value="C2 DOMAIN-CONTAINING PROTEIN-RELATED"/>
    <property type="match status" value="1"/>
</dbReference>
<name>W4FKR8_APHAT</name>
<reference evidence="2" key="1">
    <citation type="submission" date="2013-12" db="EMBL/GenBank/DDBJ databases">
        <title>The Genome Sequence of Aphanomyces astaci APO3.</title>
        <authorList>
            <consortium name="The Broad Institute Genomics Platform"/>
            <person name="Russ C."/>
            <person name="Tyler B."/>
            <person name="van West P."/>
            <person name="Dieguez-Uribeondo J."/>
            <person name="Young S.K."/>
            <person name="Zeng Q."/>
            <person name="Gargeya S."/>
            <person name="Fitzgerald M."/>
            <person name="Abouelleil A."/>
            <person name="Alvarado L."/>
            <person name="Chapman S.B."/>
            <person name="Gainer-Dewar J."/>
            <person name="Goldberg J."/>
            <person name="Griggs A."/>
            <person name="Gujja S."/>
            <person name="Hansen M."/>
            <person name="Howarth C."/>
            <person name="Imamovic A."/>
            <person name="Ireland A."/>
            <person name="Larimer J."/>
            <person name="McCowan C."/>
            <person name="Murphy C."/>
            <person name="Pearson M."/>
            <person name="Poon T.W."/>
            <person name="Priest M."/>
            <person name="Roberts A."/>
            <person name="Saif S."/>
            <person name="Shea T."/>
            <person name="Sykes S."/>
            <person name="Wortman J."/>
            <person name="Nusbaum C."/>
            <person name="Birren B."/>
        </authorList>
    </citation>
    <scope>NUCLEOTIDE SEQUENCE [LARGE SCALE GENOMIC DNA]</scope>
    <source>
        <strain evidence="2">APO3</strain>
    </source>
</reference>
<dbReference type="InterPro" id="IPR013887">
    <property type="entry name" value="UPF0592"/>
</dbReference>
<feature type="region of interest" description="Disordered" evidence="1">
    <location>
        <begin position="563"/>
        <end position="582"/>
    </location>
</feature>
<dbReference type="STRING" id="112090.W4FKR8"/>
<dbReference type="EMBL" id="KI913189">
    <property type="protein sequence ID" value="ETV68082.1"/>
    <property type="molecule type" value="Genomic_DNA"/>
</dbReference>
<sequence length="847" mass="94462">MSLMTSMWTQTLAQASRVEERNHFLFTPHVENDIKNVVKKNMAHQSRDLSGWDFEKKVSVLAELQDMVEAPCFKYVDWGGAISTKAKGISLLPLVLGQEALLDLWAYIMEFCDVVPVRTGARGLFLRLAGCICRRHEFVNDVEMLGMPLKMDTTIEARYYSLLEQSLQYCATKLAKSRILTQDHAYFASHIYTAAFYRCSSVAAPLILHVIEAYSTQLEDAHTSTKGTNHAGLSSSSPGAIHACWLVQSVGTMRHVDPSKELSSAAAVPTSSKEPSLEDEAHTAAEAPEPEDHPPTPHDQPPHLSDSLTSSSALPLIERRDAVIAHFRQFKAAASIALGLDNNSTLTSNFNSNNYIQRPSILPVQATPFATLDLVFQHGLRSSSDDDDVAFLGSCPQLYVDAPLLHAEVVRTALGPFLDRLKTPSRDSVNLVLAFISTFIEDSSAFLSNDRATTVLPWHVVPGYFVCVRAFVGVFRKVCLRRKSRRHVITKGADVVLNPWFPYWTSAELEPVYDGLGDVLAHGGGALLNVFVQVILENTNMYDPQSVDYAFNVLQNVFETAAASTHDRPRPSGDHPPPPPPRGTLPMELDLEYFLLALRQALTSSHFQILLKVLAFVYATADLFESKRRQKLLAGVMLHEHFFPLFLHWNEEVRRMFGHLVVHKLFLSSRLDLPLVSDRVLLASSPFFRPQHEPAPHVLQGLASYFAPPPSVKKLSAQAVAEDHNAALERLIVWDTTAAPRQSNQKQKQERLFRDSLSNDDLMLDLSVTSKLDAMLKMIAEQVQSHGGDDDTTAVYFPRHLQVYAHKALSQYVGLLWMYYKVAFDDLSVAPSAPTLEFNVQNFFSSD</sequence>
<dbReference type="PANTHER" id="PTHR35397:SF1">
    <property type="entry name" value="ARMADILLO-LIKE HELICAL DOMAIN-CONTAINING PROTEIN"/>
    <property type="match status" value="1"/>
</dbReference>
<dbReference type="AlphaFoldDB" id="W4FKR8"/>
<proteinExistence type="predicted"/>
<gene>
    <name evidence="2" type="ORF">H257_15841</name>
</gene>
<protein>
    <submittedName>
        <fullName evidence="2">Uncharacterized protein</fullName>
    </submittedName>
</protein>